<name>A0AAN6GXB9_9PEZI</name>
<dbReference type="Gene3D" id="2.30.40.10">
    <property type="entry name" value="Urease, subunit C, domain 1"/>
    <property type="match status" value="1"/>
</dbReference>
<dbReference type="InterPro" id="IPR011059">
    <property type="entry name" value="Metal-dep_hydrolase_composite"/>
</dbReference>
<feature type="non-terminal residue" evidence="1">
    <location>
        <position position="100"/>
    </location>
</feature>
<dbReference type="EMBL" id="JAUJLE010001587">
    <property type="protein sequence ID" value="KAK0948901.1"/>
    <property type="molecule type" value="Genomic_DNA"/>
</dbReference>
<dbReference type="Proteomes" id="UP001175353">
    <property type="component" value="Unassembled WGS sequence"/>
</dbReference>
<proteinExistence type="predicted"/>
<organism evidence="1 2">
    <name type="scientific">Friedmanniomyces endolithicus</name>
    <dbReference type="NCBI Taxonomy" id="329885"/>
    <lineage>
        <taxon>Eukaryota</taxon>
        <taxon>Fungi</taxon>
        <taxon>Dikarya</taxon>
        <taxon>Ascomycota</taxon>
        <taxon>Pezizomycotina</taxon>
        <taxon>Dothideomycetes</taxon>
        <taxon>Dothideomycetidae</taxon>
        <taxon>Mycosphaerellales</taxon>
        <taxon>Teratosphaeriaceae</taxon>
        <taxon>Friedmanniomyces</taxon>
    </lineage>
</organism>
<protein>
    <recommendedName>
        <fullName evidence="3">Amidohydrolase-related domain-containing protein</fullName>
    </recommendedName>
</protein>
<dbReference type="AlphaFoldDB" id="A0AAN6GXB9"/>
<sequence>MTTKLFSNGTILSFDDETNAVKVFRNSSMLVNGDQITAIGAGIEVPARAEIIDVTGKILTPGFINTLVALSEIRCSPFTVRCWSAKTRGKPLVQVERAEL</sequence>
<keyword evidence="2" id="KW-1185">Reference proteome</keyword>
<gene>
    <name evidence="1" type="ORF">LTR91_026881</name>
</gene>
<evidence type="ECO:0000313" key="1">
    <source>
        <dbReference type="EMBL" id="KAK0948901.1"/>
    </source>
</evidence>
<comment type="caution">
    <text evidence="1">The sequence shown here is derived from an EMBL/GenBank/DDBJ whole genome shotgun (WGS) entry which is preliminary data.</text>
</comment>
<evidence type="ECO:0008006" key="3">
    <source>
        <dbReference type="Google" id="ProtNLM"/>
    </source>
</evidence>
<evidence type="ECO:0000313" key="2">
    <source>
        <dbReference type="Proteomes" id="UP001175353"/>
    </source>
</evidence>
<accession>A0AAN6GXB9</accession>
<dbReference type="SUPFAM" id="SSF51338">
    <property type="entry name" value="Composite domain of metallo-dependent hydrolases"/>
    <property type="match status" value="1"/>
</dbReference>
<dbReference type="GO" id="GO:0016810">
    <property type="term" value="F:hydrolase activity, acting on carbon-nitrogen (but not peptide) bonds"/>
    <property type="evidence" value="ECO:0007669"/>
    <property type="project" value="InterPro"/>
</dbReference>
<reference evidence="1" key="1">
    <citation type="submission" date="2023-06" db="EMBL/GenBank/DDBJ databases">
        <title>Black Yeasts Isolated from many extreme environments.</title>
        <authorList>
            <person name="Coleine C."/>
            <person name="Stajich J.E."/>
            <person name="Selbmann L."/>
        </authorList>
    </citation>
    <scope>NUCLEOTIDE SEQUENCE</scope>
    <source>
        <strain evidence="1">CCFEE 5200</strain>
    </source>
</reference>